<dbReference type="InterPro" id="IPR040845">
    <property type="entry name" value="Arnt_C"/>
</dbReference>
<name>A0ABV7PKQ1_9BURK</name>
<feature type="transmembrane region" description="Helical" evidence="8">
    <location>
        <begin position="104"/>
        <end position="123"/>
    </location>
</feature>
<keyword evidence="2" id="KW-1003">Cell membrane</keyword>
<keyword evidence="7 8" id="KW-0472">Membrane</keyword>
<feature type="domain" description="Glycosyltransferase RgtA/B/C/D-like" evidence="9">
    <location>
        <begin position="82"/>
        <end position="245"/>
    </location>
</feature>
<dbReference type="InterPro" id="IPR050297">
    <property type="entry name" value="LipidA_mod_glycosyltrf_83"/>
</dbReference>
<keyword evidence="6 8" id="KW-1133">Transmembrane helix</keyword>
<gene>
    <name evidence="11" type="ORF">ACFOPH_10790</name>
</gene>
<feature type="domain" description="Aminoarabinose transferase C-terminal" evidence="10">
    <location>
        <begin position="462"/>
        <end position="567"/>
    </location>
</feature>
<feature type="transmembrane region" description="Helical" evidence="8">
    <location>
        <begin position="130"/>
        <end position="148"/>
    </location>
</feature>
<evidence type="ECO:0000256" key="6">
    <source>
        <dbReference type="ARBA" id="ARBA00022989"/>
    </source>
</evidence>
<feature type="transmembrane region" description="Helical" evidence="8">
    <location>
        <begin position="400"/>
        <end position="421"/>
    </location>
</feature>
<evidence type="ECO:0000313" key="11">
    <source>
        <dbReference type="EMBL" id="MFC3458725.1"/>
    </source>
</evidence>
<feature type="transmembrane region" description="Helical" evidence="8">
    <location>
        <begin position="27"/>
        <end position="44"/>
    </location>
</feature>
<dbReference type="PANTHER" id="PTHR33908">
    <property type="entry name" value="MANNOSYLTRANSFERASE YKCB-RELATED"/>
    <property type="match status" value="1"/>
</dbReference>
<evidence type="ECO:0000256" key="4">
    <source>
        <dbReference type="ARBA" id="ARBA00022679"/>
    </source>
</evidence>
<feature type="transmembrane region" description="Helical" evidence="8">
    <location>
        <begin position="230"/>
        <end position="250"/>
    </location>
</feature>
<evidence type="ECO:0000256" key="5">
    <source>
        <dbReference type="ARBA" id="ARBA00022692"/>
    </source>
</evidence>
<dbReference type="EMBL" id="JBHRVV010000001">
    <property type="protein sequence ID" value="MFC3458725.1"/>
    <property type="molecule type" value="Genomic_DNA"/>
</dbReference>
<dbReference type="InterPro" id="IPR038731">
    <property type="entry name" value="RgtA/B/C-like"/>
</dbReference>
<evidence type="ECO:0000256" key="7">
    <source>
        <dbReference type="ARBA" id="ARBA00023136"/>
    </source>
</evidence>
<dbReference type="Pfam" id="PF18583">
    <property type="entry name" value="Arnt_C"/>
    <property type="match status" value="1"/>
</dbReference>
<feature type="transmembrane region" description="Helical" evidence="8">
    <location>
        <begin position="367"/>
        <end position="388"/>
    </location>
</feature>
<proteinExistence type="predicted"/>
<keyword evidence="5 8" id="KW-0812">Transmembrane</keyword>
<protein>
    <submittedName>
        <fullName evidence="11">Glycosyltransferase family 39 protein</fullName>
    </submittedName>
</protein>
<keyword evidence="4" id="KW-0808">Transferase</keyword>
<comment type="subcellular location">
    <subcellularLocation>
        <location evidence="1">Cell membrane</location>
        <topology evidence="1">Multi-pass membrane protein</topology>
    </subcellularLocation>
</comment>
<feature type="transmembrane region" description="Helical" evidence="8">
    <location>
        <begin position="314"/>
        <end position="331"/>
    </location>
</feature>
<keyword evidence="3" id="KW-0328">Glycosyltransferase</keyword>
<reference evidence="12" key="1">
    <citation type="journal article" date="2019" name="Int. J. Syst. Evol. Microbiol.">
        <title>The Global Catalogue of Microorganisms (GCM) 10K type strain sequencing project: providing services to taxonomists for standard genome sequencing and annotation.</title>
        <authorList>
            <consortium name="The Broad Institute Genomics Platform"/>
            <consortium name="The Broad Institute Genome Sequencing Center for Infectious Disease"/>
            <person name="Wu L."/>
            <person name="Ma J."/>
        </authorList>
    </citation>
    <scope>NUCLEOTIDE SEQUENCE [LARGE SCALE GENOMIC DNA]</scope>
    <source>
        <strain evidence="12">CCM 7480</strain>
    </source>
</reference>
<dbReference type="RefSeq" id="WP_379735197.1">
    <property type="nucleotide sequence ID" value="NZ_JBHRVV010000001.1"/>
</dbReference>
<keyword evidence="12" id="KW-1185">Reference proteome</keyword>
<dbReference type="Pfam" id="PF13231">
    <property type="entry name" value="PMT_2"/>
    <property type="match status" value="1"/>
</dbReference>
<feature type="transmembrane region" description="Helical" evidence="8">
    <location>
        <begin position="185"/>
        <end position="218"/>
    </location>
</feature>
<dbReference type="Proteomes" id="UP001595665">
    <property type="component" value="Unassembled WGS sequence"/>
</dbReference>
<evidence type="ECO:0000259" key="9">
    <source>
        <dbReference type="Pfam" id="PF13231"/>
    </source>
</evidence>
<feature type="transmembrane region" description="Helical" evidence="8">
    <location>
        <begin position="338"/>
        <end position="355"/>
    </location>
</feature>
<organism evidence="11 12">
    <name type="scientific">Massilia haematophila</name>
    <dbReference type="NCBI Taxonomy" id="457923"/>
    <lineage>
        <taxon>Bacteria</taxon>
        <taxon>Pseudomonadati</taxon>
        <taxon>Pseudomonadota</taxon>
        <taxon>Betaproteobacteria</taxon>
        <taxon>Burkholderiales</taxon>
        <taxon>Oxalobacteraceae</taxon>
        <taxon>Telluria group</taxon>
        <taxon>Massilia</taxon>
    </lineage>
</organism>
<evidence type="ECO:0000259" key="10">
    <source>
        <dbReference type="Pfam" id="PF18583"/>
    </source>
</evidence>
<feature type="transmembrane region" description="Helical" evidence="8">
    <location>
        <begin position="281"/>
        <end position="302"/>
    </location>
</feature>
<sequence>MLLHTAPDGTQVAARELRREPWIPRRAAVCLFVGFCLVWFYTLGARTLVPSDEGRYAEIAREMAASGDFLTPHLNGIKYFGKPPLQAWATALVFSAFGLGEWQARLWTGLCGLAGIVMVYLAGSRLYGRATGITAALVLGSSFFWAGAGHVASYDMGLSAMLACALCAMLIAQRPATTPRARRNWMLGCWAAMALAVLSKGLVGILLQGMVLVVYTLVSGDWRIWQRLHVVPGLALFLAIAAPWFVLVSLENPEFPAFFFMREHVGRFTSDVHSRYQPWHYFLPFLVVGIAPWFGVLAQSLRHGWRAGAAGFDPGRFLVVWAGSIFVFFSLSNAKLPAYILPVFPALALLIARYLDSASHKATIVAAAPPATLGAAVLVFQWIGPALNNMHALAPAQRGIRYWIAGAAALLVLGGIAAAWLAPRARAWALTVLAAAGFLAGQALMLGHESWGRDKAGVAHLPAIRSAITPQTPLYAVGQYEYALPFYLGRTMIMVHRAEDAMRLDLERRPHLWISRLDTFVATWEAQRARGIKAIAFVRPDIYADLRRRGVPMRVIGQDARRVIVTNDVPAERRFPTRPGLS</sequence>
<evidence type="ECO:0000256" key="1">
    <source>
        <dbReference type="ARBA" id="ARBA00004651"/>
    </source>
</evidence>
<feature type="transmembrane region" description="Helical" evidence="8">
    <location>
        <begin position="427"/>
        <end position="446"/>
    </location>
</feature>
<evidence type="ECO:0000256" key="3">
    <source>
        <dbReference type="ARBA" id="ARBA00022676"/>
    </source>
</evidence>
<dbReference type="PANTHER" id="PTHR33908:SF3">
    <property type="entry name" value="UNDECAPRENYL PHOSPHATE-ALPHA-4-AMINO-4-DEOXY-L-ARABINOSE ARABINOSYL TRANSFERASE"/>
    <property type="match status" value="1"/>
</dbReference>
<evidence type="ECO:0000313" key="12">
    <source>
        <dbReference type="Proteomes" id="UP001595665"/>
    </source>
</evidence>
<evidence type="ECO:0000256" key="8">
    <source>
        <dbReference type="SAM" id="Phobius"/>
    </source>
</evidence>
<accession>A0ABV7PKQ1</accession>
<evidence type="ECO:0000256" key="2">
    <source>
        <dbReference type="ARBA" id="ARBA00022475"/>
    </source>
</evidence>
<comment type="caution">
    <text evidence="11">The sequence shown here is derived from an EMBL/GenBank/DDBJ whole genome shotgun (WGS) entry which is preliminary data.</text>
</comment>